<evidence type="ECO:0000313" key="1">
    <source>
        <dbReference type="EMBL" id="MBH8561951.1"/>
    </source>
</evidence>
<dbReference type="RefSeq" id="WP_198123950.1">
    <property type="nucleotide sequence ID" value="NZ_JAECZC010000009.1"/>
</dbReference>
<comment type="caution">
    <text evidence="1">The sequence shown here is derived from an EMBL/GenBank/DDBJ whole genome shotgun (WGS) entry which is preliminary data.</text>
</comment>
<dbReference type="AlphaFoldDB" id="A0A8J7L9W9"/>
<dbReference type="Proteomes" id="UP000632766">
    <property type="component" value="Unassembled WGS sequence"/>
</dbReference>
<protein>
    <submittedName>
        <fullName evidence="1">Uncharacterized protein</fullName>
    </submittedName>
</protein>
<accession>A0A8J7L9W9</accession>
<proteinExistence type="predicted"/>
<organism evidence="1 2">
    <name type="scientific">Amazonocrinis nigriterrae CENA67</name>
    <dbReference type="NCBI Taxonomy" id="2794033"/>
    <lineage>
        <taxon>Bacteria</taxon>
        <taxon>Bacillati</taxon>
        <taxon>Cyanobacteriota</taxon>
        <taxon>Cyanophyceae</taxon>
        <taxon>Nostocales</taxon>
        <taxon>Nostocaceae</taxon>
        <taxon>Amazonocrinis</taxon>
        <taxon>Amazonocrinis nigriterrae</taxon>
    </lineage>
</organism>
<evidence type="ECO:0000313" key="2">
    <source>
        <dbReference type="Proteomes" id="UP000632766"/>
    </source>
</evidence>
<gene>
    <name evidence="1" type="ORF">I8748_07155</name>
</gene>
<keyword evidence="2" id="KW-1185">Reference proteome</keyword>
<reference evidence="1 2" key="1">
    <citation type="journal article" date="2021" name="Int. J. Syst. Evol. Microbiol.">
        <title>Amazonocrinis nigriterrae gen. nov., sp. nov., Atlanticothrix silvestris gen. nov., sp. nov. and Dendronalium phyllosphericum gen. nov., sp. nov., nostocacean cyanobacteria from Brazilian environments.</title>
        <authorList>
            <person name="Alvarenga D.O."/>
            <person name="Andreote A.P.D."/>
            <person name="Branco L.H.Z."/>
            <person name="Delbaje E."/>
            <person name="Cruz R.B."/>
            <person name="Varani A.M."/>
            <person name="Fiore M.F."/>
        </authorList>
    </citation>
    <scope>NUCLEOTIDE SEQUENCE [LARGE SCALE GENOMIC DNA]</scope>
    <source>
        <strain evidence="1 2">CENA67</strain>
    </source>
</reference>
<sequence>MSYSQFDIESIQTKFNITLIEKVSKFGEVPEISYSDYLAETLRFNTPIALAINSEKSRSEMIIAPILLELKRLYPEKVSLFSGKDFNVDIEKGLTGYCHFLISRSPEQLFITSPVITVVEAKNENIEAGLGQCMAEMIASQIFNQQKGKQVNQIFGAVTTGSNWKFMQLTGTTIEVDLNEYFLNQVGKILGILSLGLN</sequence>
<dbReference type="EMBL" id="JAECZC010000009">
    <property type="protein sequence ID" value="MBH8561951.1"/>
    <property type="molecule type" value="Genomic_DNA"/>
</dbReference>
<name>A0A8J7L9W9_9NOST</name>